<organism evidence="2 3">
    <name type="scientific">Aaosphaeria arxii CBS 175.79</name>
    <dbReference type="NCBI Taxonomy" id="1450172"/>
    <lineage>
        <taxon>Eukaryota</taxon>
        <taxon>Fungi</taxon>
        <taxon>Dikarya</taxon>
        <taxon>Ascomycota</taxon>
        <taxon>Pezizomycotina</taxon>
        <taxon>Dothideomycetes</taxon>
        <taxon>Pleosporomycetidae</taxon>
        <taxon>Pleosporales</taxon>
        <taxon>Pleosporales incertae sedis</taxon>
        <taxon>Aaosphaeria</taxon>
    </lineage>
</organism>
<evidence type="ECO:0000256" key="1">
    <source>
        <dbReference type="SAM" id="SignalP"/>
    </source>
</evidence>
<accession>A0A6A5Y1U8</accession>
<reference evidence="2" key="1">
    <citation type="journal article" date="2020" name="Stud. Mycol.">
        <title>101 Dothideomycetes genomes: a test case for predicting lifestyles and emergence of pathogens.</title>
        <authorList>
            <person name="Haridas S."/>
            <person name="Albert R."/>
            <person name="Binder M."/>
            <person name="Bloem J."/>
            <person name="Labutti K."/>
            <person name="Salamov A."/>
            <person name="Andreopoulos B."/>
            <person name="Baker S."/>
            <person name="Barry K."/>
            <person name="Bills G."/>
            <person name="Bluhm B."/>
            <person name="Cannon C."/>
            <person name="Castanera R."/>
            <person name="Culley D."/>
            <person name="Daum C."/>
            <person name="Ezra D."/>
            <person name="Gonzalez J."/>
            <person name="Henrissat B."/>
            <person name="Kuo A."/>
            <person name="Liang C."/>
            <person name="Lipzen A."/>
            <person name="Lutzoni F."/>
            <person name="Magnuson J."/>
            <person name="Mondo S."/>
            <person name="Nolan M."/>
            <person name="Ohm R."/>
            <person name="Pangilinan J."/>
            <person name="Park H.-J."/>
            <person name="Ramirez L."/>
            <person name="Alfaro M."/>
            <person name="Sun H."/>
            <person name="Tritt A."/>
            <person name="Yoshinaga Y."/>
            <person name="Zwiers L.-H."/>
            <person name="Turgeon B."/>
            <person name="Goodwin S."/>
            <person name="Spatafora J."/>
            <person name="Crous P."/>
            <person name="Grigoriev I."/>
        </authorList>
    </citation>
    <scope>NUCLEOTIDE SEQUENCE</scope>
    <source>
        <strain evidence="2">CBS 175.79</strain>
    </source>
</reference>
<dbReference type="Proteomes" id="UP000799778">
    <property type="component" value="Unassembled WGS sequence"/>
</dbReference>
<feature type="chain" id="PRO_5025403324" evidence="1">
    <location>
        <begin position="20"/>
        <end position="128"/>
    </location>
</feature>
<evidence type="ECO:0000313" key="3">
    <source>
        <dbReference type="Proteomes" id="UP000799778"/>
    </source>
</evidence>
<gene>
    <name evidence="2" type="ORF">BU24DRAFT_458610</name>
</gene>
<dbReference type="OrthoDB" id="10462437at2759"/>
<dbReference type="RefSeq" id="XP_033387220.1">
    <property type="nucleotide sequence ID" value="XM_033531651.1"/>
</dbReference>
<proteinExistence type="predicted"/>
<dbReference type="GeneID" id="54289048"/>
<keyword evidence="3" id="KW-1185">Reference proteome</keyword>
<keyword evidence="1" id="KW-0732">Signal</keyword>
<sequence>MKLSSATIGLIALCGTSNAWYTTIRENNCRSSPRYYSVIGTGKFQFNPWKGPPWNGWIENCSYFEDHGNRGPFRCDGPNPGFKAVAVKVSIGKCRAVDRARGVSQYFAAAPICNLRDGRDWSGFVCED</sequence>
<feature type="signal peptide" evidence="1">
    <location>
        <begin position="1"/>
        <end position="19"/>
    </location>
</feature>
<name>A0A6A5Y1U8_9PLEO</name>
<dbReference type="EMBL" id="ML978067">
    <property type="protein sequence ID" value="KAF2018881.1"/>
    <property type="molecule type" value="Genomic_DNA"/>
</dbReference>
<protein>
    <submittedName>
        <fullName evidence="2">Uncharacterized protein</fullName>
    </submittedName>
</protein>
<evidence type="ECO:0000313" key="2">
    <source>
        <dbReference type="EMBL" id="KAF2018881.1"/>
    </source>
</evidence>
<dbReference type="AlphaFoldDB" id="A0A6A5Y1U8"/>